<gene>
    <name evidence="1" type="ORF">BC659_1663</name>
</gene>
<accession>A0A4R6IVI4</accession>
<dbReference type="InterPro" id="IPR019004">
    <property type="entry name" value="YqeY/Aim41"/>
</dbReference>
<protein>
    <recommendedName>
        <fullName evidence="3">Glutamyl-tRNA amidotransferase</fullName>
    </recommendedName>
</protein>
<dbReference type="Pfam" id="PF09424">
    <property type="entry name" value="YqeY"/>
    <property type="match status" value="1"/>
</dbReference>
<evidence type="ECO:0000313" key="2">
    <source>
        <dbReference type="Proteomes" id="UP000295741"/>
    </source>
</evidence>
<dbReference type="GO" id="GO:0016884">
    <property type="term" value="F:carbon-nitrogen ligase activity, with glutamine as amido-N-donor"/>
    <property type="evidence" value="ECO:0007669"/>
    <property type="project" value="InterPro"/>
</dbReference>
<dbReference type="EMBL" id="SNWP01000011">
    <property type="protein sequence ID" value="TDO26357.1"/>
    <property type="molecule type" value="Genomic_DNA"/>
</dbReference>
<evidence type="ECO:0008006" key="3">
    <source>
        <dbReference type="Google" id="ProtNLM"/>
    </source>
</evidence>
<dbReference type="InterPro" id="IPR003789">
    <property type="entry name" value="Asn/Gln_tRNA_amidoTrase-B-like"/>
</dbReference>
<comment type="caution">
    <text evidence="1">The sequence shown here is derived from an EMBL/GenBank/DDBJ whole genome shotgun (WGS) entry which is preliminary data.</text>
</comment>
<dbReference type="SUPFAM" id="SSF89095">
    <property type="entry name" value="GatB/YqeY motif"/>
    <property type="match status" value="1"/>
</dbReference>
<dbReference type="InterPro" id="IPR023168">
    <property type="entry name" value="GatB_Yqey_C_2"/>
</dbReference>
<proteinExistence type="predicted"/>
<dbReference type="RefSeq" id="WP_133474212.1">
    <property type="nucleotide sequence ID" value="NZ_SNWP01000011.1"/>
</dbReference>
<reference evidence="1 2" key="1">
    <citation type="submission" date="2019-03" db="EMBL/GenBank/DDBJ databases">
        <title>Genomic Encyclopedia of Archaeal and Bacterial Type Strains, Phase II (KMG-II): from individual species to whole genera.</title>
        <authorList>
            <person name="Goeker M."/>
        </authorList>
    </citation>
    <scope>NUCLEOTIDE SEQUENCE [LARGE SCALE GENOMIC DNA]</scope>
    <source>
        <strain evidence="1 2">DSM 28323</strain>
    </source>
</reference>
<organism evidence="1 2">
    <name type="scientific">Sediminibacterium goheungense</name>
    <dbReference type="NCBI Taxonomy" id="1086393"/>
    <lineage>
        <taxon>Bacteria</taxon>
        <taxon>Pseudomonadati</taxon>
        <taxon>Bacteroidota</taxon>
        <taxon>Chitinophagia</taxon>
        <taxon>Chitinophagales</taxon>
        <taxon>Chitinophagaceae</taxon>
        <taxon>Sediminibacterium</taxon>
    </lineage>
</organism>
<keyword evidence="2" id="KW-1185">Reference proteome</keyword>
<dbReference type="Proteomes" id="UP000295741">
    <property type="component" value="Unassembled WGS sequence"/>
</dbReference>
<evidence type="ECO:0000313" key="1">
    <source>
        <dbReference type="EMBL" id="TDO26357.1"/>
    </source>
</evidence>
<dbReference type="AlphaFoldDB" id="A0A4R6IVI4"/>
<sequence length="151" mass="16233">MSLEEKVMAGMKEAMKSKDEALLRGLRAIKAEIIKAKTEPGANGQVSEDGELKLLQKLVKQRKDSLEIFQQQNRTDLAQKEQEEISVIEQFLPKQLDAAELKTIIAGIITAVGATGPQDMGKVMGTASKQLAGQADGKTISAVVKELLAGS</sequence>
<dbReference type="PANTHER" id="PTHR28055:SF1">
    <property type="entry name" value="ALTERED INHERITANCE OF MITOCHONDRIA PROTEIN 41, MITOCHONDRIAL"/>
    <property type="match status" value="1"/>
</dbReference>
<dbReference type="Gene3D" id="1.10.10.410">
    <property type="match status" value="1"/>
</dbReference>
<dbReference type="InterPro" id="IPR042184">
    <property type="entry name" value="YqeY/Aim41_N"/>
</dbReference>
<name>A0A4R6IVI4_9BACT</name>
<dbReference type="OrthoDB" id="9788127at2"/>
<dbReference type="PANTHER" id="PTHR28055">
    <property type="entry name" value="ALTERED INHERITANCE OF MITOCHONDRIA PROTEIN 41, MITOCHONDRIAL"/>
    <property type="match status" value="1"/>
</dbReference>
<dbReference type="Gene3D" id="1.10.1510.10">
    <property type="entry name" value="Uncharacterised protein YqeY/AIM41 PF09424, N-terminal domain"/>
    <property type="match status" value="1"/>
</dbReference>